<evidence type="ECO:0000313" key="1">
    <source>
        <dbReference type="EMBL" id="OHU08760.1"/>
    </source>
</evidence>
<reference evidence="1 2" key="1">
    <citation type="submission" date="2016-10" db="EMBL/GenBank/DDBJ databases">
        <title>Evaluation of Human, Animal and Environmental Mycobacterium chelonae Isolates by Core Genome Phylogenomic Analysis, Targeted Gene Comparison, and Anti-microbial Susceptibility Patterns: A Tale of Mistaken Identities.</title>
        <authorList>
            <person name="Fogelson S.B."/>
            <person name="Camus A.C."/>
            <person name="Lorenz W."/>
            <person name="Vasireddy R."/>
            <person name="Vasireddy S."/>
            <person name="Smith T."/>
            <person name="Brown-Elliott B.A."/>
            <person name="Wallace R.J.Jr."/>
            <person name="Hasan N.A."/>
            <person name="Reischl U."/>
            <person name="Sanchez S."/>
        </authorList>
    </citation>
    <scope>NUCLEOTIDE SEQUENCE [LARGE SCALE GENOMIC DNA]</scope>
    <source>
        <strain evidence="1 2">8528</strain>
    </source>
</reference>
<comment type="caution">
    <text evidence="1">The sequence shown here is derived from an EMBL/GenBank/DDBJ whole genome shotgun (WGS) entry which is preliminary data.</text>
</comment>
<evidence type="ECO:0000313" key="2">
    <source>
        <dbReference type="Proteomes" id="UP000179621"/>
    </source>
</evidence>
<dbReference type="Proteomes" id="UP000179621">
    <property type="component" value="Unassembled WGS sequence"/>
</dbReference>
<accession>A0ABX3BYC4</accession>
<dbReference type="RefSeq" id="WP_070911279.1">
    <property type="nucleotide sequence ID" value="NZ_MLIC01000003.1"/>
</dbReference>
<organism evidence="1 2">
    <name type="scientific">Mycobacteroides saopaulense</name>
    <dbReference type="NCBI Taxonomy" id="1578165"/>
    <lineage>
        <taxon>Bacteria</taxon>
        <taxon>Bacillati</taxon>
        <taxon>Actinomycetota</taxon>
        <taxon>Actinomycetes</taxon>
        <taxon>Mycobacteriales</taxon>
        <taxon>Mycobacteriaceae</taxon>
        <taxon>Mycobacteroides</taxon>
    </lineage>
</organism>
<sequence>MAEIAPDDLPAATRARYADDDAAQAAIDAVLAAARRWCGWHVSPVSEDDELDLDGPGGHVLSLPTLNLISVSAVTEQGVSLDVSTLDKSRRKGTLTKRYGCWTRRDGAIIATVTHGYAEAEAADWRQAIIDVVGTRSLSQNTTRDSGDMKRKRIDDVEYEWFETLVSTDHELAAKFSAFRILQSP</sequence>
<proteinExistence type="predicted"/>
<evidence type="ECO:0008006" key="3">
    <source>
        <dbReference type="Google" id="ProtNLM"/>
    </source>
</evidence>
<keyword evidence="2" id="KW-1185">Reference proteome</keyword>
<protein>
    <recommendedName>
        <fullName evidence="3">Head-to-tail adaptor</fullName>
    </recommendedName>
</protein>
<dbReference type="EMBL" id="MLIH01000027">
    <property type="protein sequence ID" value="OHU08760.1"/>
    <property type="molecule type" value="Genomic_DNA"/>
</dbReference>
<name>A0ABX3BYC4_9MYCO</name>
<gene>
    <name evidence="1" type="ORF">BKG73_17215</name>
</gene>